<dbReference type="NCBIfam" id="TIGR02220">
    <property type="entry name" value="phg_TIGR02220"/>
    <property type="match status" value="1"/>
</dbReference>
<accession>A0A2N3LNL4</accession>
<reference evidence="3 4" key="1">
    <citation type="submission" date="2017-11" db="EMBL/GenBank/DDBJ databases">
        <title>Bacillus camelliae sp. nov., isolated from pu'er tea.</title>
        <authorList>
            <person name="Niu L."/>
        </authorList>
    </citation>
    <scope>NUCLEOTIDE SEQUENCE [LARGE SCALE GENOMIC DNA]</scope>
    <source>
        <strain evidence="3 4">7578-1</strain>
    </source>
</reference>
<evidence type="ECO:0000313" key="4">
    <source>
        <dbReference type="Proteomes" id="UP000233440"/>
    </source>
</evidence>
<sequence>MQKNYYAIIPANVRYDKDLTPNSKLLYGEITALCNEKGYCWASNAYFSELYSVSKVSISKWINQLVAKGYISTEIEYKEGTKEIFNRYIRIVNDPIKEKLNTPIKEKFKDNNTDINTTFNNTKEYIPFDEVVSYLNQKTNSSYRSTSKKTQTLIRARWNEGFRLEDFKTVIDKKSAEWLNDNKMNQYLRPETLFGTKFESYLNQKGGGQAASHKQRIGTDDETRSKIRETNERRKKIARIESGGDINVAF</sequence>
<dbReference type="Gene3D" id="1.10.10.10">
    <property type="entry name" value="Winged helix-like DNA-binding domain superfamily/Winged helix DNA-binding domain"/>
    <property type="match status" value="1"/>
</dbReference>
<evidence type="ECO:0000256" key="1">
    <source>
        <dbReference type="SAM" id="MobiDB-lite"/>
    </source>
</evidence>
<dbReference type="GO" id="GO:0016787">
    <property type="term" value="F:hydrolase activity"/>
    <property type="evidence" value="ECO:0007669"/>
    <property type="project" value="UniProtKB-KW"/>
</dbReference>
<feature type="region of interest" description="Disordered" evidence="1">
    <location>
        <begin position="204"/>
        <end position="227"/>
    </location>
</feature>
<dbReference type="Pfam" id="PF13730">
    <property type="entry name" value="HTH_36"/>
    <property type="match status" value="1"/>
</dbReference>
<comment type="caution">
    <text evidence="3">The sequence shown here is derived from an EMBL/GenBank/DDBJ whole genome shotgun (WGS) entry which is preliminary data.</text>
</comment>
<dbReference type="OrthoDB" id="1258529at2"/>
<name>A0A2N3LNL4_9BACI</name>
<keyword evidence="4" id="KW-1185">Reference proteome</keyword>
<organism evidence="3 4">
    <name type="scientific">Heyndrickxia camelliae</name>
    <dbReference type="NCBI Taxonomy" id="1707093"/>
    <lineage>
        <taxon>Bacteria</taxon>
        <taxon>Bacillati</taxon>
        <taxon>Bacillota</taxon>
        <taxon>Bacilli</taxon>
        <taxon>Bacillales</taxon>
        <taxon>Bacillaceae</taxon>
        <taxon>Heyndrickxia</taxon>
    </lineage>
</organism>
<keyword evidence="3" id="KW-0378">Hydrolase</keyword>
<feature type="compositionally biased region" description="Basic and acidic residues" evidence="1">
    <location>
        <begin position="217"/>
        <end position="227"/>
    </location>
</feature>
<dbReference type="Proteomes" id="UP000233440">
    <property type="component" value="Unassembled WGS sequence"/>
</dbReference>
<feature type="domain" description="Phage conserved hypothetical protein C-terminal" evidence="2">
    <location>
        <begin position="131"/>
        <end position="203"/>
    </location>
</feature>
<dbReference type="Pfam" id="PF09524">
    <property type="entry name" value="Phg_2220_C"/>
    <property type="match status" value="1"/>
</dbReference>
<dbReference type="InterPro" id="IPR011741">
    <property type="entry name" value="Phg_2220_C"/>
</dbReference>
<dbReference type="InterPro" id="IPR036388">
    <property type="entry name" value="WH-like_DNA-bd_sf"/>
</dbReference>
<protein>
    <submittedName>
        <fullName evidence="3">Alpha/beta hydrolase</fullName>
    </submittedName>
</protein>
<proteinExistence type="predicted"/>
<evidence type="ECO:0000259" key="2">
    <source>
        <dbReference type="Pfam" id="PF09524"/>
    </source>
</evidence>
<dbReference type="EMBL" id="PIQO01000003">
    <property type="protein sequence ID" value="PKR86124.1"/>
    <property type="molecule type" value="Genomic_DNA"/>
</dbReference>
<evidence type="ECO:0000313" key="3">
    <source>
        <dbReference type="EMBL" id="PKR86124.1"/>
    </source>
</evidence>
<dbReference type="AlphaFoldDB" id="A0A2N3LNL4"/>
<gene>
    <name evidence="3" type="ORF">CWO92_07055</name>
</gene>